<evidence type="ECO:0000313" key="2">
    <source>
        <dbReference type="Proteomes" id="UP001153269"/>
    </source>
</evidence>
<dbReference type="Proteomes" id="UP001153269">
    <property type="component" value="Unassembled WGS sequence"/>
</dbReference>
<dbReference type="AlphaFoldDB" id="A0A9N7UWM1"/>
<proteinExistence type="predicted"/>
<keyword evidence="2" id="KW-1185">Reference proteome</keyword>
<protein>
    <submittedName>
        <fullName evidence="1">Uncharacterized protein</fullName>
    </submittedName>
</protein>
<reference evidence="1" key="1">
    <citation type="submission" date="2020-03" db="EMBL/GenBank/DDBJ databases">
        <authorList>
            <person name="Weist P."/>
        </authorList>
    </citation>
    <scope>NUCLEOTIDE SEQUENCE</scope>
</reference>
<dbReference type="EMBL" id="CADEAL010002190">
    <property type="protein sequence ID" value="CAB1438626.1"/>
    <property type="molecule type" value="Genomic_DNA"/>
</dbReference>
<comment type="caution">
    <text evidence="1">The sequence shown here is derived from an EMBL/GenBank/DDBJ whole genome shotgun (WGS) entry which is preliminary data.</text>
</comment>
<gene>
    <name evidence="1" type="ORF">PLEPLA_LOCUS26515</name>
</gene>
<organism evidence="1 2">
    <name type="scientific">Pleuronectes platessa</name>
    <name type="common">European plaice</name>
    <dbReference type="NCBI Taxonomy" id="8262"/>
    <lineage>
        <taxon>Eukaryota</taxon>
        <taxon>Metazoa</taxon>
        <taxon>Chordata</taxon>
        <taxon>Craniata</taxon>
        <taxon>Vertebrata</taxon>
        <taxon>Euteleostomi</taxon>
        <taxon>Actinopterygii</taxon>
        <taxon>Neopterygii</taxon>
        <taxon>Teleostei</taxon>
        <taxon>Neoteleostei</taxon>
        <taxon>Acanthomorphata</taxon>
        <taxon>Carangaria</taxon>
        <taxon>Pleuronectiformes</taxon>
        <taxon>Pleuronectoidei</taxon>
        <taxon>Pleuronectidae</taxon>
        <taxon>Pleuronectes</taxon>
    </lineage>
</organism>
<sequence length="144" mass="15319">MNPSAVVLGGRSSAPTSLQKLKLMAFLIEAHVCQSDGVPPPRNYIHSPAPRPPPPAASSYWPAAALGTDDVACDDMELLGMFDSTHGAARRHNHSPFTEVTMLPPGASHFLPIAGRDTRGSVLTEQQGLCEQLLPLLPSFIGIQ</sequence>
<evidence type="ECO:0000313" key="1">
    <source>
        <dbReference type="EMBL" id="CAB1438626.1"/>
    </source>
</evidence>
<name>A0A9N7UWM1_PLEPL</name>
<accession>A0A9N7UWM1</accession>